<dbReference type="EMBL" id="JAYMFF010000018">
    <property type="protein sequence ID" value="MEC4176663.1"/>
    <property type="molecule type" value="Genomic_DNA"/>
</dbReference>
<keyword evidence="3" id="KW-1185">Reference proteome</keyword>
<protein>
    <submittedName>
        <fullName evidence="2">BTAD domain-containing putative transcriptional regulator</fullName>
    </submittedName>
</protein>
<gene>
    <name evidence="2" type="ORF">VIN30_09420</name>
</gene>
<evidence type="ECO:0000313" key="3">
    <source>
        <dbReference type="Proteomes" id="UP001349994"/>
    </source>
</evidence>
<organism evidence="2 3">
    <name type="scientific">Adlercreutzia wanghongyangiae</name>
    <dbReference type="NCBI Taxonomy" id="3111451"/>
    <lineage>
        <taxon>Bacteria</taxon>
        <taxon>Bacillati</taxon>
        <taxon>Actinomycetota</taxon>
        <taxon>Coriobacteriia</taxon>
        <taxon>Eggerthellales</taxon>
        <taxon>Eggerthellaceae</taxon>
        <taxon>Adlercreutzia</taxon>
    </lineage>
</organism>
<dbReference type="InterPro" id="IPR005158">
    <property type="entry name" value="BTAD"/>
</dbReference>
<dbReference type="PANTHER" id="PTHR35807">
    <property type="entry name" value="TRANSCRIPTIONAL REGULATOR REDD-RELATED"/>
    <property type="match status" value="1"/>
</dbReference>
<proteinExistence type="predicted"/>
<comment type="caution">
    <text evidence="2">The sequence shown here is derived from an EMBL/GenBank/DDBJ whole genome shotgun (WGS) entry which is preliminary data.</text>
</comment>
<dbReference type="Proteomes" id="UP001349994">
    <property type="component" value="Unassembled WGS sequence"/>
</dbReference>
<dbReference type="Gene3D" id="1.25.40.10">
    <property type="entry name" value="Tetratricopeptide repeat domain"/>
    <property type="match status" value="1"/>
</dbReference>
<dbReference type="InterPro" id="IPR011990">
    <property type="entry name" value="TPR-like_helical_dom_sf"/>
</dbReference>
<dbReference type="SMART" id="SM01043">
    <property type="entry name" value="BTAD"/>
    <property type="match status" value="1"/>
</dbReference>
<name>A0ABU6IJL9_9ACTN</name>
<evidence type="ECO:0000259" key="1">
    <source>
        <dbReference type="SMART" id="SM01043"/>
    </source>
</evidence>
<dbReference type="Pfam" id="PF03704">
    <property type="entry name" value="BTAD"/>
    <property type="match status" value="1"/>
</dbReference>
<evidence type="ECO:0000313" key="2">
    <source>
        <dbReference type="EMBL" id="MEC4176663.1"/>
    </source>
</evidence>
<feature type="domain" description="Bacterial transcriptional activator" evidence="1">
    <location>
        <begin position="713"/>
        <end position="857"/>
    </location>
</feature>
<dbReference type="RefSeq" id="WP_326424137.1">
    <property type="nucleotide sequence ID" value="NZ_JAYMFF010000018.1"/>
</dbReference>
<dbReference type="InterPro" id="IPR051677">
    <property type="entry name" value="AfsR-DnrI-RedD_regulator"/>
</dbReference>
<dbReference type="InterPro" id="IPR036388">
    <property type="entry name" value="WH-like_DNA-bd_sf"/>
</dbReference>
<reference evidence="2 3" key="1">
    <citation type="submission" date="2024-01" db="EMBL/GenBank/DDBJ databases">
        <title>novel species in genus Adlercreutzia.</title>
        <authorList>
            <person name="Liu X."/>
        </authorList>
    </citation>
    <scope>NUCLEOTIDE SEQUENCE [LARGE SCALE GENOMIC DNA]</scope>
    <source>
        <strain evidence="2 3">R7</strain>
    </source>
</reference>
<sequence>MSRFILQSACRGRCPAGAAPRRHVSRPHLISRLLSDRRALRVLSAPDGFGKTALACEYAEVVFGFQRVFWVNGQSPCFLRDLDAGVIVASLLQEAGACALVVIDDMPWMDETRAQSFGLLAQELLDAGVEVLVTATPGCDCLDGLEVSCLRIAGRDLLVADDENEGGALGAVCSPGDRIPCLHWSERGEACLVAGIAREPLPADFRLALWVMLALGRGDREDAALFLGQARAREAWDYLAPRYPFAVIDGDDGAFEAVPVAPAVLREGLGGCFEEAAAASVQGDRDALALAAARWLIGAGRASRGAQLMGAFASKSAVAAWLPREGAQLLWQGAAAPLCELHDRVCRQRVADRSAVNAMMAGAFAQIGDDRAVLEFARKALGTSAVPSRSGAAAALAAHRRGNRATRTAMGEALARWREHNGTESAAAGGEDAALALLVDVALAEERPHEALRAWVTACTAGGEVRWDGDAWPQGLLLAAAWTIDALAATGVFEPRHGDPAFTAAPDFALLASVTAGALDDLAASGVLGWGGTRAAQALERIEEALRAADLPVVSRAAMRVCAREEAERAALVAAYGRRRSQRSLSMAPAPGAVSGIGRRPAETAVPLLAPPLHVRLFGAMTVRIGDAEVSSRILARKKARLLLALLVLYRGRELTREALVSMLWPQASPRTGAKSFYRLWAELADLLSVDGHCPYLLRDHHRCQVNPALCTSDVMEFEALGRTLLFGLSGAATGWENVLCQVQESFSGELLPDEDHCEVVADFRRRYATELVDGLVAASCRLRAAGELQGALWFAREALRRDGTREDVYACLMAVQMMAGQRGGALDTFFACRDYLAGDLGLDPSPQIMDLYHRLIEGGPAVRAARQLS</sequence>
<dbReference type="Gene3D" id="1.10.10.10">
    <property type="entry name" value="Winged helix-like DNA-binding domain superfamily/Winged helix DNA-binding domain"/>
    <property type="match status" value="1"/>
</dbReference>
<accession>A0ABU6IJL9</accession>